<reference evidence="2 3" key="1">
    <citation type="submission" date="2020-02" db="EMBL/GenBank/DDBJ databases">
        <title>Genome sequence of the type strain CGMCC 1.15528 of Mesorhizobium zhangyense.</title>
        <authorList>
            <person name="Gao J."/>
            <person name="Sun J."/>
        </authorList>
    </citation>
    <scope>NUCLEOTIDE SEQUENCE [LARGE SCALE GENOMIC DNA]</scope>
    <source>
        <strain evidence="2 3">CGMCC 1.15528</strain>
    </source>
</reference>
<comment type="caution">
    <text evidence="2">The sequence shown here is derived from an EMBL/GenBank/DDBJ whole genome shotgun (WGS) entry which is preliminary data.</text>
</comment>
<organism evidence="2 3">
    <name type="scientific">Mesorhizobium zhangyense</name>
    <dbReference type="NCBI Taxonomy" id="1776730"/>
    <lineage>
        <taxon>Bacteria</taxon>
        <taxon>Pseudomonadati</taxon>
        <taxon>Pseudomonadota</taxon>
        <taxon>Alphaproteobacteria</taxon>
        <taxon>Hyphomicrobiales</taxon>
        <taxon>Phyllobacteriaceae</taxon>
        <taxon>Mesorhizobium</taxon>
    </lineage>
</organism>
<dbReference type="SUPFAM" id="SSF53300">
    <property type="entry name" value="vWA-like"/>
    <property type="match status" value="1"/>
</dbReference>
<dbReference type="Gene3D" id="3.40.50.410">
    <property type="entry name" value="von Willebrand factor, type A domain"/>
    <property type="match status" value="2"/>
</dbReference>
<evidence type="ECO:0000313" key="2">
    <source>
        <dbReference type="EMBL" id="NGN40735.1"/>
    </source>
</evidence>
<name>A0A7C9R5T0_9HYPH</name>
<dbReference type="PROSITE" id="PS50234">
    <property type="entry name" value="VWFA"/>
    <property type="match status" value="2"/>
</dbReference>
<protein>
    <submittedName>
        <fullName evidence="2">VWA domain-containing protein</fullName>
    </submittedName>
</protein>
<dbReference type="EMBL" id="JAAKZG010000002">
    <property type="protein sequence ID" value="NGN40735.1"/>
    <property type="molecule type" value="Genomic_DNA"/>
</dbReference>
<feature type="domain" description="VWFA" evidence="1">
    <location>
        <begin position="278"/>
        <end position="540"/>
    </location>
</feature>
<dbReference type="RefSeq" id="WP_165115542.1">
    <property type="nucleotide sequence ID" value="NZ_JAAKZG010000002.1"/>
</dbReference>
<evidence type="ECO:0000259" key="1">
    <source>
        <dbReference type="PROSITE" id="PS50234"/>
    </source>
</evidence>
<keyword evidence="3" id="KW-1185">Reference proteome</keyword>
<dbReference type="Pfam" id="PF13400">
    <property type="entry name" value="Tad"/>
    <property type="match status" value="1"/>
</dbReference>
<dbReference type="AlphaFoldDB" id="A0A7C9R5T0"/>
<proteinExistence type="predicted"/>
<evidence type="ECO:0000313" key="3">
    <source>
        <dbReference type="Proteomes" id="UP000481252"/>
    </source>
</evidence>
<dbReference type="InterPro" id="IPR028087">
    <property type="entry name" value="Tad_N"/>
</dbReference>
<feature type="domain" description="VWFA" evidence="1">
    <location>
        <begin position="138"/>
        <end position="187"/>
    </location>
</feature>
<dbReference type="InterPro" id="IPR002035">
    <property type="entry name" value="VWF_A"/>
</dbReference>
<dbReference type="Proteomes" id="UP000481252">
    <property type="component" value="Unassembled WGS sequence"/>
</dbReference>
<sequence>MLVTRFWRSTSGNFAMMFAVSLPVMLTGVGFALDVSNLMSAKSSLQNALDSAVLAASRLADKSTSRDDLFDGYFKANTNGQGSLVNPSAHLTVEQGVNYIKTTATATAEVALNFSFVFGKSGHLSVKASAYESTAKLEVAMVLDNTGSMGDANMKALRDGATQLVNILKQAKTEKPEREIRVALVPFVTAVNINGVGFKDEWIDKRTIVPKDDKSTNGNNFATYADGRRYGHWDLFVNKLKVEWKGCVEARTSKFNADGTPNLTTDALNLDDTPPAKLVYTAADQTGNVKPETVFVPYFAPDEPGAAKASPNSATAFNNSYLSDGNKAATKVLQKTQQMAVAKYSNVSIRNTAVINTAAPATTGPNYACPTPIAPLTTDLESLKTDISKMVYWYGSGTNVSEGLAWGYRVLSPGEPYDQGDAFNSDQTSKVVVVFTDGENNVFGASSELANQSDYGAYGYFDTYRMGTSSSTRATALTNVNTWTDAMCTRLKNQGVKVFTVVLGADTAANRKLYSGCASTPANYYPTKDATQLKAAFDNIAYAITDLYVTN</sequence>
<dbReference type="InterPro" id="IPR036465">
    <property type="entry name" value="vWFA_dom_sf"/>
</dbReference>
<gene>
    <name evidence="2" type="ORF">G6N74_06635</name>
</gene>
<accession>A0A7C9R5T0</accession>